<name>A0A7J5Z2F3_DISMA</name>
<reference evidence="8 9" key="1">
    <citation type="submission" date="2020-03" db="EMBL/GenBank/DDBJ databases">
        <title>Dissostichus mawsoni Genome sequencing and assembly.</title>
        <authorList>
            <person name="Park H."/>
        </authorList>
    </citation>
    <scope>NUCLEOTIDE SEQUENCE [LARGE SCALE GENOMIC DNA]</scope>
    <source>
        <strain evidence="8">DM0001</strain>
        <tissue evidence="8">Muscle</tissue>
    </source>
</reference>
<dbReference type="PANTHER" id="PTHR10462:SF51">
    <property type="entry name" value="GLOBOSIDE ALPHA-1,3-N-ACETYLGALACTOSAMINYLTRANSFERASE 1-LIKE"/>
    <property type="match status" value="1"/>
</dbReference>
<accession>A0A7J5Z2F3</accession>
<evidence type="ECO:0000313" key="9">
    <source>
        <dbReference type="Proteomes" id="UP000518266"/>
    </source>
</evidence>
<dbReference type="Gene3D" id="3.90.550.10">
    <property type="entry name" value="Spore Coat Polysaccharide Biosynthesis Protein SpsA, Chain A"/>
    <property type="match status" value="1"/>
</dbReference>
<evidence type="ECO:0000256" key="7">
    <source>
        <dbReference type="PIRSR" id="PIRSR605076-3"/>
    </source>
</evidence>
<comment type="subcellular location">
    <subcellularLocation>
        <location evidence="1">Membrane</location>
        <topology evidence="1">Single-pass type II membrane protein</topology>
    </subcellularLocation>
</comment>
<keyword evidence="4" id="KW-0808">Transferase</keyword>
<dbReference type="InterPro" id="IPR005076">
    <property type="entry name" value="Glyco_trans_6"/>
</dbReference>
<dbReference type="Proteomes" id="UP000518266">
    <property type="component" value="Unassembled WGS sequence"/>
</dbReference>
<dbReference type="GO" id="GO:0046872">
    <property type="term" value="F:metal ion binding"/>
    <property type="evidence" value="ECO:0007669"/>
    <property type="project" value="UniProtKB-KW"/>
</dbReference>
<dbReference type="Pfam" id="PF03414">
    <property type="entry name" value="Glyco_transf_6"/>
    <property type="match status" value="1"/>
</dbReference>
<proteinExistence type="inferred from homology"/>
<comment type="caution">
    <text evidence="8">The sequence shown here is derived from an EMBL/GenBank/DDBJ whole genome shotgun (WGS) entry which is preliminary data.</text>
</comment>
<comment type="cofactor">
    <cofactor evidence="7">
        <name>Mn(2+)</name>
        <dbReference type="ChEBI" id="CHEBI:29035"/>
    </cofactor>
    <text evidence="7">Binds 1 Mn(2+) ion per subunit.</text>
</comment>
<evidence type="ECO:0000256" key="3">
    <source>
        <dbReference type="ARBA" id="ARBA00022676"/>
    </source>
</evidence>
<dbReference type="GO" id="GO:0005975">
    <property type="term" value="P:carbohydrate metabolic process"/>
    <property type="evidence" value="ECO:0007669"/>
    <property type="project" value="InterPro"/>
</dbReference>
<dbReference type="SUPFAM" id="SSF53448">
    <property type="entry name" value="Nucleotide-diphospho-sugar transferases"/>
    <property type="match status" value="1"/>
</dbReference>
<evidence type="ECO:0000313" key="8">
    <source>
        <dbReference type="EMBL" id="KAF3856022.1"/>
    </source>
</evidence>
<organism evidence="8 9">
    <name type="scientific">Dissostichus mawsoni</name>
    <name type="common">Antarctic cod</name>
    <dbReference type="NCBI Taxonomy" id="36200"/>
    <lineage>
        <taxon>Eukaryota</taxon>
        <taxon>Metazoa</taxon>
        <taxon>Chordata</taxon>
        <taxon>Craniata</taxon>
        <taxon>Vertebrata</taxon>
        <taxon>Euteleostomi</taxon>
        <taxon>Actinopterygii</taxon>
        <taxon>Neopterygii</taxon>
        <taxon>Teleostei</taxon>
        <taxon>Neoteleostei</taxon>
        <taxon>Acanthomorphata</taxon>
        <taxon>Eupercaria</taxon>
        <taxon>Perciformes</taxon>
        <taxon>Notothenioidei</taxon>
        <taxon>Nototheniidae</taxon>
        <taxon>Dissostichus</taxon>
    </lineage>
</organism>
<dbReference type="OrthoDB" id="10013941at2759"/>
<feature type="binding site" evidence="7">
    <location>
        <position position="221"/>
    </location>
    <ligand>
        <name>Mn(2+)</name>
        <dbReference type="ChEBI" id="CHEBI:29035"/>
    </ligand>
</feature>
<dbReference type="GO" id="GO:0005794">
    <property type="term" value="C:Golgi apparatus"/>
    <property type="evidence" value="ECO:0007669"/>
    <property type="project" value="TreeGrafter"/>
</dbReference>
<protein>
    <recommendedName>
        <fullName evidence="10">Globoside alpha-1,3-N-acetylgalactosaminyltransferase 1</fullName>
    </recommendedName>
</protein>
<evidence type="ECO:0000256" key="6">
    <source>
        <dbReference type="PIRSR" id="PIRSR605076-2"/>
    </source>
</evidence>
<sequence length="356" mass="40112">MRKKVRRGAIKKICEQKGVENIIKTSSRVRKREQGHNMALFPFCKTPADLLYGRKAGVGVKSPHPIFHALGMDRGKVMTDMNVIKAAEPQTPLETPWGDPIVWGDNRKSAKRRAKFAHQGIRTGLLALVVGTYARFVHRFLSSAETHFLPGQMVTYYILTDNPNSLDPPIQLGPNRELKVVPIAELPGWNRLARRRMALLVEAIRNPIGREVDYIFCADIDQEFVAPVGEEILGDLVATLHPELYGMPRNAFPYETEEVSSACVDDDEGDYYYTSELYGGLVFEIHKLALACSLLILQDHDNGVTAKGLEESYLNRYLIDHRPTCVLSPEYSWWDSGLAPEVPVQRIVSLGRQRET</sequence>
<evidence type="ECO:0000256" key="5">
    <source>
        <dbReference type="PIRSR" id="PIRSR605076-1"/>
    </source>
</evidence>
<feature type="binding site" evidence="7">
    <location>
        <position position="219"/>
    </location>
    <ligand>
        <name>Mn(2+)</name>
        <dbReference type="ChEBI" id="CHEBI:29035"/>
    </ligand>
</feature>
<feature type="binding site" evidence="6">
    <location>
        <position position="311"/>
    </location>
    <ligand>
        <name>an alpha-L-fucosyl-(1-&gt;2)-beta-D-galactosyl derivative</name>
        <dbReference type="ChEBI" id="CHEBI:140327"/>
    </ligand>
</feature>
<keyword evidence="7" id="KW-0464">Manganese</keyword>
<evidence type="ECO:0000256" key="2">
    <source>
        <dbReference type="ARBA" id="ARBA00010413"/>
    </source>
</evidence>
<dbReference type="GO" id="GO:0016020">
    <property type="term" value="C:membrane"/>
    <property type="evidence" value="ECO:0007669"/>
    <property type="project" value="UniProtKB-SubCell"/>
</dbReference>
<comment type="similarity">
    <text evidence="2">Belongs to the glycosyltransferase 6 family.</text>
</comment>
<dbReference type="AlphaFoldDB" id="A0A7J5Z2F3"/>
<dbReference type="PANTHER" id="PTHR10462">
    <property type="entry name" value="GLYCOSYLTRANSFERASE-RELATED"/>
    <property type="match status" value="1"/>
</dbReference>
<keyword evidence="9" id="KW-1185">Reference proteome</keyword>
<feature type="active site" description="Nucleophile" evidence="5">
    <location>
        <position position="311"/>
    </location>
</feature>
<gene>
    <name evidence="8" type="ORF">F7725_016745</name>
</gene>
<dbReference type="EMBL" id="JAAKFY010000006">
    <property type="protein sequence ID" value="KAF3856022.1"/>
    <property type="molecule type" value="Genomic_DNA"/>
</dbReference>
<keyword evidence="7" id="KW-0479">Metal-binding</keyword>
<evidence type="ECO:0008006" key="10">
    <source>
        <dbReference type="Google" id="ProtNLM"/>
    </source>
</evidence>
<evidence type="ECO:0000256" key="4">
    <source>
        <dbReference type="ARBA" id="ARBA00022679"/>
    </source>
</evidence>
<feature type="binding site" evidence="6">
    <location>
        <begin position="219"/>
        <end position="221"/>
    </location>
    <ligand>
        <name>UDP-N-acetyl-alpha-D-galactosamine</name>
        <dbReference type="ChEBI" id="CHEBI:67138"/>
    </ligand>
</feature>
<keyword evidence="3" id="KW-0328">Glycosyltransferase</keyword>
<dbReference type="InterPro" id="IPR029044">
    <property type="entry name" value="Nucleotide-diphossugar_trans"/>
</dbReference>
<feature type="binding site" evidence="6">
    <location>
        <position position="241"/>
    </location>
    <ligand>
        <name>an alpha-L-fucosyl-(1-&gt;2)-beta-D-galactosyl derivative</name>
        <dbReference type="ChEBI" id="CHEBI:140327"/>
    </ligand>
</feature>
<evidence type="ECO:0000256" key="1">
    <source>
        <dbReference type="ARBA" id="ARBA00004606"/>
    </source>
</evidence>
<dbReference type="GO" id="GO:0031982">
    <property type="term" value="C:vesicle"/>
    <property type="evidence" value="ECO:0007669"/>
    <property type="project" value="TreeGrafter"/>
</dbReference>
<dbReference type="GO" id="GO:0016758">
    <property type="term" value="F:hexosyltransferase activity"/>
    <property type="evidence" value="ECO:0007669"/>
    <property type="project" value="InterPro"/>
</dbReference>
<feature type="binding site" evidence="6">
    <location>
        <position position="133"/>
    </location>
    <ligand>
        <name>UDP-N-acetyl-alpha-D-galactosamine</name>
        <dbReference type="ChEBI" id="CHEBI:67138"/>
    </ligand>
</feature>